<dbReference type="PANTHER" id="PTHR35535:SF1">
    <property type="entry name" value="HEAT SHOCK PROTEIN HSLJ"/>
    <property type="match status" value="1"/>
</dbReference>
<evidence type="ECO:0000259" key="2">
    <source>
        <dbReference type="Pfam" id="PF03724"/>
    </source>
</evidence>
<keyword evidence="1" id="KW-0732">Signal</keyword>
<feature type="chain" id="PRO_5046284038" evidence="1">
    <location>
        <begin position="21"/>
        <end position="129"/>
    </location>
</feature>
<sequence length="129" mass="13483">MRKAFAFLALPALLAGCVTAPTGTAPSLADTDWRVTAIDGAPPVGEATLTFRADRLVASAGCNRLGGTWRGEAGKLVVGPLMSTRMFCEGKMDQERALNDLLGGIPAATLSGDRLTLKSDKHSAKLARK</sequence>
<proteinExistence type="predicted"/>
<feature type="signal peptide" evidence="1">
    <location>
        <begin position="1"/>
        <end position="20"/>
    </location>
</feature>
<evidence type="ECO:0000313" key="4">
    <source>
        <dbReference type="Proteomes" id="UP001361239"/>
    </source>
</evidence>
<dbReference type="Proteomes" id="UP001361239">
    <property type="component" value="Unassembled WGS sequence"/>
</dbReference>
<evidence type="ECO:0000313" key="3">
    <source>
        <dbReference type="EMBL" id="MEJ5975402.1"/>
    </source>
</evidence>
<keyword evidence="4" id="KW-1185">Reference proteome</keyword>
<dbReference type="Pfam" id="PF03724">
    <property type="entry name" value="META"/>
    <property type="match status" value="1"/>
</dbReference>
<feature type="domain" description="DUF306" evidence="2">
    <location>
        <begin position="27"/>
        <end position="124"/>
    </location>
</feature>
<organism evidence="3 4">
    <name type="scientific">Novosphingobium anseongense</name>
    <dbReference type="NCBI Taxonomy" id="3133436"/>
    <lineage>
        <taxon>Bacteria</taxon>
        <taxon>Pseudomonadati</taxon>
        <taxon>Pseudomonadota</taxon>
        <taxon>Alphaproteobacteria</taxon>
        <taxon>Sphingomonadales</taxon>
        <taxon>Sphingomonadaceae</taxon>
        <taxon>Novosphingobium</taxon>
    </lineage>
</organism>
<dbReference type="PROSITE" id="PS51257">
    <property type="entry name" value="PROKAR_LIPOPROTEIN"/>
    <property type="match status" value="1"/>
</dbReference>
<gene>
    <name evidence="3" type="ORF">WG901_02050</name>
</gene>
<name>A0ABU8RQY1_9SPHN</name>
<reference evidence="3 4" key="1">
    <citation type="submission" date="2024-03" db="EMBL/GenBank/DDBJ databases">
        <authorList>
            <person name="Jo J.-H."/>
        </authorList>
    </citation>
    <scope>NUCLEOTIDE SEQUENCE [LARGE SCALE GENOMIC DNA]</scope>
    <source>
        <strain evidence="3 4">PS1R-30</strain>
    </source>
</reference>
<comment type="caution">
    <text evidence="3">The sequence shown here is derived from an EMBL/GenBank/DDBJ whole genome shotgun (WGS) entry which is preliminary data.</text>
</comment>
<accession>A0ABU8RQY1</accession>
<dbReference type="Gene3D" id="2.40.128.270">
    <property type="match status" value="1"/>
</dbReference>
<protein>
    <submittedName>
        <fullName evidence="3">META domain-containing protein</fullName>
    </submittedName>
</protein>
<dbReference type="PANTHER" id="PTHR35535">
    <property type="entry name" value="HEAT SHOCK PROTEIN HSLJ"/>
    <property type="match status" value="1"/>
</dbReference>
<dbReference type="InterPro" id="IPR053147">
    <property type="entry name" value="Hsp_HslJ-like"/>
</dbReference>
<dbReference type="RefSeq" id="WP_339585356.1">
    <property type="nucleotide sequence ID" value="NZ_JBBHJZ010000001.1"/>
</dbReference>
<dbReference type="EMBL" id="JBBHJZ010000001">
    <property type="protein sequence ID" value="MEJ5975402.1"/>
    <property type="molecule type" value="Genomic_DNA"/>
</dbReference>
<evidence type="ECO:0000256" key="1">
    <source>
        <dbReference type="SAM" id="SignalP"/>
    </source>
</evidence>
<dbReference type="InterPro" id="IPR038670">
    <property type="entry name" value="HslJ-like_sf"/>
</dbReference>
<dbReference type="InterPro" id="IPR005184">
    <property type="entry name" value="DUF306_Meta_HslJ"/>
</dbReference>